<evidence type="ECO:0000313" key="2">
    <source>
        <dbReference type="Proteomes" id="UP001404956"/>
    </source>
</evidence>
<protein>
    <submittedName>
        <fullName evidence="1">Antitoxin MazE9</fullName>
    </submittedName>
</protein>
<keyword evidence="2" id="KW-1185">Reference proteome</keyword>
<dbReference type="EMBL" id="BAABRV010000003">
    <property type="protein sequence ID" value="GAA5533026.1"/>
    <property type="molecule type" value="Genomic_DNA"/>
</dbReference>
<gene>
    <name evidence="1" type="primary">mazE9</name>
    <name evidence="1" type="ORF">Dalu01_01423</name>
</gene>
<dbReference type="InterPro" id="IPR022789">
    <property type="entry name" value="ParD"/>
</dbReference>
<comment type="caution">
    <text evidence="1">The sequence shown here is derived from an EMBL/GenBank/DDBJ whole genome shotgun (WGS) entry which is preliminary data.</text>
</comment>
<evidence type="ECO:0000313" key="1">
    <source>
        <dbReference type="EMBL" id="GAA5533026.1"/>
    </source>
</evidence>
<dbReference type="Pfam" id="PF03693">
    <property type="entry name" value="ParD_antitoxin"/>
    <property type="match status" value="1"/>
</dbReference>
<sequence>MTVGKISVSLESPLLAFLAQYQQAHQLRSKSEVIARALTLLRERELEEQYAEALAEWQDSGEADCWESVVGDGLGESTDAAR</sequence>
<name>A0ABP9XCC2_9DEIO</name>
<dbReference type="Proteomes" id="UP001404956">
    <property type="component" value="Unassembled WGS sequence"/>
</dbReference>
<dbReference type="SUPFAM" id="SSF47598">
    <property type="entry name" value="Ribbon-helix-helix"/>
    <property type="match status" value="1"/>
</dbReference>
<reference evidence="1 2" key="1">
    <citation type="submission" date="2024-02" db="EMBL/GenBank/DDBJ databases">
        <title>Deinococcus aluminii NBRC 112889.</title>
        <authorList>
            <person name="Ichikawa N."/>
            <person name="Katano-Makiyama Y."/>
            <person name="Hidaka K."/>
        </authorList>
    </citation>
    <scope>NUCLEOTIDE SEQUENCE [LARGE SCALE GENOMIC DNA]</scope>
    <source>
        <strain evidence="1 2">NBRC 112889</strain>
    </source>
</reference>
<accession>A0ABP9XCC2</accession>
<dbReference type="InterPro" id="IPR010985">
    <property type="entry name" value="Ribbon_hlx_hlx"/>
</dbReference>
<proteinExistence type="predicted"/>
<organism evidence="1 2">
    <name type="scientific">Deinococcus aluminii</name>
    <dbReference type="NCBI Taxonomy" id="1656885"/>
    <lineage>
        <taxon>Bacteria</taxon>
        <taxon>Thermotogati</taxon>
        <taxon>Deinococcota</taxon>
        <taxon>Deinococci</taxon>
        <taxon>Deinococcales</taxon>
        <taxon>Deinococcaceae</taxon>
        <taxon>Deinococcus</taxon>
    </lineage>
</organism>
<dbReference type="RefSeq" id="WP_345452668.1">
    <property type="nucleotide sequence ID" value="NZ_BAABRV010000003.1"/>
</dbReference>